<keyword evidence="3" id="KW-1185">Reference proteome</keyword>
<keyword evidence="1" id="KW-0732">Signal</keyword>
<protein>
    <recommendedName>
        <fullName evidence="4">ABC transporter substrate-binding protein</fullName>
    </recommendedName>
</protein>
<dbReference type="AlphaFoldDB" id="A0A233RC31"/>
<dbReference type="SUPFAM" id="SSF53807">
    <property type="entry name" value="Helical backbone' metal receptor"/>
    <property type="match status" value="1"/>
</dbReference>
<name>A0A233RC31_9GAMM</name>
<comment type="caution">
    <text evidence="2">The sequence shown here is derived from an EMBL/GenBank/DDBJ whole genome shotgun (WGS) entry which is preliminary data.</text>
</comment>
<evidence type="ECO:0000313" key="3">
    <source>
        <dbReference type="Proteomes" id="UP000242757"/>
    </source>
</evidence>
<feature type="chain" id="PRO_5012872962" description="ABC transporter substrate-binding protein" evidence="1">
    <location>
        <begin position="20"/>
        <end position="261"/>
    </location>
</feature>
<organism evidence="2 3">
    <name type="scientific">Oceanimonas doudoroffii</name>
    <dbReference type="NCBI Taxonomy" id="84158"/>
    <lineage>
        <taxon>Bacteria</taxon>
        <taxon>Pseudomonadati</taxon>
        <taxon>Pseudomonadota</taxon>
        <taxon>Gammaproteobacteria</taxon>
        <taxon>Aeromonadales</taxon>
        <taxon>Aeromonadaceae</taxon>
        <taxon>Oceanimonas</taxon>
    </lineage>
</organism>
<dbReference type="Proteomes" id="UP000242757">
    <property type="component" value="Unassembled WGS sequence"/>
</dbReference>
<reference evidence="2 3" key="1">
    <citation type="submission" date="2017-08" db="EMBL/GenBank/DDBJ databases">
        <title>A Genome Sequence of Oceanimonas doudoroffii ATCC 27123T.</title>
        <authorList>
            <person name="Brennan M.A."/>
            <person name="Maclea K.S."/>
            <person name="Mcclelland W.D."/>
            <person name="Trachtenberg A.M."/>
        </authorList>
    </citation>
    <scope>NUCLEOTIDE SEQUENCE [LARGE SCALE GENOMIC DNA]</scope>
    <source>
        <strain evidence="2 3">ATCC 27123</strain>
    </source>
</reference>
<proteinExistence type="predicted"/>
<evidence type="ECO:0008006" key="4">
    <source>
        <dbReference type="Google" id="ProtNLM"/>
    </source>
</evidence>
<accession>A0A233RC31</accession>
<dbReference type="EMBL" id="NBIM01000006">
    <property type="protein sequence ID" value="OXY80957.1"/>
    <property type="molecule type" value="Genomic_DNA"/>
</dbReference>
<evidence type="ECO:0000313" key="2">
    <source>
        <dbReference type="EMBL" id="OXY80957.1"/>
    </source>
</evidence>
<dbReference type="RefSeq" id="WP_094201547.1">
    <property type="nucleotide sequence ID" value="NZ_NBIM01000006.1"/>
</dbReference>
<evidence type="ECO:0000256" key="1">
    <source>
        <dbReference type="SAM" id="SignalP"/>
    </source>
</evidence>
<dbReference type="OrthoDB" id="6104586at2"/>
<gene>
    <name evidence="2" type="ORF">B6S08_14610</name>
</gene>
<feature type="signal peptide" evidence="1">
    <location>
        <begin position="1"/>
        <end position="19"/>
    </location>
</feature>
<sequence>MIKKICLLLLLCLGFGAQAAEPRPVLASAVPVLHALGLSLMQDTGVEVVYLPPRRLPVNRIPGWLGKADAATLPDAAALLTIESVWPALSTYPLLRQRNIAVIPVDVAQELAPSGARVTLRPNLSEPDYFWLDSNNLLLMSNVAARDLARIWPGQAEQIEANRRALQRHIQRQALAMDELLFNANIGALATEDDRLVPLVMGLALPQVSGDRADLRLDAGKGGSKPGQWRLEPLARPGKEDLAAWLSGLTASLEQALTVSP</sequence>